<dbReference type="EMBL" id="BKAX01000004">
    <property type="protein sequence ID" value="GEQ06106.1"/>
    <property type="molecule type" value="Genomic_DNA"/>
</dbReference>
<keyword evidence="3" id="KW-1185">Reference proteome</keyword>
<evidence type="ECO:0000313" key="3">
    <source>
        <dbReference type="Proteomes" id="UP000321057"/>
    </source>
</evidence>
<evidence type="ECO:0000313" key="2">
    <source>
        <dbReference type="EMBL" id="GEQ06106.1"/>
    </source>
</evidence>
<comment type="caution">
    <text evidence="2">The sequence shown here is derived from an EMBL/GenBank/DDBJ whole genome shotgun (WGS) entry which is preliminary data.</text>
</comment>
<keyword evidence="1" id="KW-0812">Transmembrane</keyword>
<gene>
    <name evidence="2" type="ORF">SGA02_19340</name>
</gene>
<sequence length="65" mass="7972">MRYSMSYYLLIGANLLKYSVFLCRKIKKYKQIFIRNKCIKIHNVKFVRFVHFVKFKFNTVIVAIF</sequence>
<dbReference type="Proteomes" id="UP000321057">
    <property type="component" value="Unassembled WGS sequence"/>
</dbReference>
<proteinExistence type="predicted"/>
<feature type="transmembrane region" description="Helical" evidence="1">
    <location>
        <begin position="6"/>
        <end position="23"/>
    </location>
</feature>
<reference evidence="2 3" key="1">
    <citation type="submission" date="2019-07" db="EMBL/GenBank/DDBJ databases">
        <title>Whole genome shotgun sequence of Staphylococcus gallinarum NBRC 109767.</title>
        <authorList>
            <person name="Hosoyama A."/>
            <person name="Uohara A."/>
            <person name="Ohji S."/>
            <person name="Ichikawa N."/>
        </authorList>
    </citation>
    <scope>NUCLEOTIDE SEQUENCE [LARGE SCALE GENOMIC DNA]</scope>
    <source>
        <strain evidence="2 3">NBRC 109767</strain>
    </source>
</reference>
<name>A0ABQ0Y3X2_STAGA</name>
<evidence type="ECO:0000256" key="1">
    <source>
        <dbReference type="SAM" id="Phobius"/>
    </source>
</evidence>
<keyword evidence="1" id="KW-1133">Transmembrane helix</keyword>
<accession>A0ABQ0Y3X2</accession>
<protein>
    <submittedName>
        <fullName evidence="2">Uncharacterized protein</fullName>
    </submittedName>
</protein>
<organism evidence="2 3">
    <name type="scientific">Staphylococcus gallinarum</name>
    <dbReference type="NCBI Taxonomy" id="1293"/>
    <lineage>
        <taxon>Bacteria</taxon>
        <taxon>Bacillati</taxon>
        <taxon>Bacillota</taxon>
        <taxon>Bacilli</taxon>
        <taxon>Bacillales</taxon>
        <taxon>Staphylococcaceae</taxon>
        <taxon>Staphylococcus</taxon>
    </lineage>
</organism>
<keyword evidence="1" id="KW-0472">Membrane</keyword>